<feature type="domain" description="RagB/SusD" evidence="6">
    <location>
        <begin position="265"/>
        <end position="535"/>
    </location>
</feature>
<keyword evidence="3" id="KW-0732">Signal</keyword>
<comment type="subcellular location">
    <subcellularLocation>
        <location evidence="1">Cell outer membrane</location>
    </subcellularLocation>
</comment>
<dbReference type="InterPro" id="IPR012944">
    <property type="entry name" value="SusD_RagB_dom"/>
</dbReference>
<sequence length="535" mass="60857">MKKNIIYIFALLSLISCSDILDEELTGDLTADGVFIDEEGIDFALNGAYASLGVFIGNSNTVRDGTNKETGWTLIAFGTDTYTNGSDGGFKYFNTYDSDLNASSQIVRESWDEFYKGINTANTVIGRAQEAIPNNPQKVTEVVAEARFLRAYYYYWLVRIWGPVHYTNEETTTAETEAHRMALEELYPKIIEDLQFAEDNLPGVQDDFGRATSWAAKATLADLYLTRKNYDMAATYAEDIIDNGPFSLVGSYAELWELENEQNSEVIWSTQFADELEYDNGGNPAHLFFLMEYDKLPGMKRDVVNGRPWKRFRPTNYLLNLYDMEDQRYDGTFVTVYYANNPDSAPPGVEVGDTAVYLPRVPFSQTEKDAKPYGESIYNQDEYTEKIYPSSKKWLQPNRASTNEESGGRDFIAYRLAEIYLIASEANALKSSPDQTKALFYLNEVRKRAYGVDNVAELPTIDAVDIDVILEERAKELAQEGKRWFDLVRTGKLVERVKLYNPQAASFIQDYHNLRPIPLTQIDRTSNEFPQNPGY</sequence>
<evidence type="ECO:0000259" key="7">
    <source>
        <dbReference type="Pfam" id="PF14322"/>
    </source>
</evidence>
<evidence type="ECO:0000256" key="1">
    <source>
        <dbReference type="ARBA" id="ARBA00004442"/>
    </source>
</evidence>
<keyword evidence="5" id="KW-0998">Cell outer membrane</keyword>
<keyword evidence="9" id="KW-1185">Reference proteome</keyword>
<gene>
    <name evidence="8" type="ORF">OSR52_04325</name>
</gene>
<proteinExistence type="inferred from homology"/>
<dbReference type="Pfam" id="PF07980">
    <property type="entry name" value="SusD_RagB"/>
    <property type="match status" value="1"/>
</dbReference>
<organism evidence="8 9">
    <name type="scientific">Galbibacter pacificus</name>
    <dbReference type="NCBI Taxonomy" id="2996052"/>
    <lineage>
        <taxon>Bacteria</taxon>
        <taxon>Pseudomonadati</taxon>
        <taxon>Bacteroidota</taxon>
        <taxon>Flavobacteriia</taxon>
        <taxon>Flavobacteriales</taxon>
        <taxon>Flavobacteriaceae</taxon>
        <taxon>Galbibacter</taxon>
    </lineage>
</organism>
<dbReference type="PROSITE" id="PS51257">
    <property type="entry name" value="PROKAR_LIPOPROTEIN"/>
    <property type="match status" value="1"/>
</dbReference>
<evidence type="ECO:0000256" key="4">
    <source>
        <dbReference type="ARBA" id="ARBA00023136"/>
    </source>
</evidence>
<evidence type="ECO:0000313" key="8">
    <source>
        <dbReference type="EMBL" id="MDG3585083.1"/>
    </source>
</evidence>
<evidence type="ECO:0000256" key="2">
    <source>
        <dbReference type="ARBA" id="ARBA00006275"/>
    </source>
</evidence>
<dbReference type="InterPro" id="IPR033985">
    <property type="entry name" value="SusD-like_N"/>
</dbReference>
<name>A0ABT6FP99_9FLAO</name>
<evidence type="ECO:0000259" key="6">
    <source>
        <dbReference type="Pfam" id="PF07980"/>
    </source>
</evidence>
<evidence type="ECO:0000313" key="9">
    <source>
        <dbReference type="Proteomes" id="UP001153642"/>
    </source>
</evidence>
<dbReference type="Gene3D" id="1.25.40.390">
    <property type="match status" value="1"/>
</dbReference>
<dbReference type="Proteomes" id="UP001153642">
    <property type="component" value="Unassembled WGS sequence"/>
</dbReference>
<feature type="domain" description="SusD-like N-terminal" evidence="7">
    <location>
        <begin position="94"/>
        <end position="225"/>
    </location>
</feature>
<dbReference type="Pfam" id="PF14322">
    <property type="entry name" value="SusD-like_3"/>
    <property type="match status" value="1"/>
</dbReference>
<protein>
    <submittedName>
        <fullName evidence="8">RagB/SusD family nutrient uptake outer membrane protein</fullName>
    </submittedName>
</protein>
<dbReference type="RefSeq" id="WP_277898812.1">
    <property type="nucleotide sequence ID" value="NZ_JAPMUA010000001.1"/>
</dbReference>
<dbReference type="EMBL" id="JAPMUA010000001">
    <property type="protein sequence ID" value="MDG3585083.1"/>
    <property type="molecule type" value="Genomic_DNA"/>
</dbReference>
<comment type="caution">
    <text evidence="8">The sequence shown here is derived from an EMBL/GenBank/DDBJ whole genome shotgun (WGS) entry which is preliminary data.</text>
</comment>
<dbReference type="SUPFAM" id="SSF48452">
    <property type="entry name" value="TPR-like"/>
    <property type="match status" value="1"/>
</dbReference>
<evidence type="ECO:0000256" key="5">
    <source>
        <dbReference type="ARBA" id="ARBA00023237"/>
    </source>
</evidence>
<comment type="similarity">
    <text evidence="2">Belongs to the SusD family.</text>
</comment>
<evidence type="ECO:0000256" key="3">
    <source>
        <dbReference type="ARBA" id="ARBA00022729"/>
    </source>
</evidence>
<reference evidence="8" key="1">
    <citation type="submission" date="2022-11" db="EMBL/GenBank/DDBJ databases">
        <title>High-quality draft genome sequence of Galbibacter sp. strain CMA-7.</title>
        <authorList>
            <person name="Wei L."/>
            <person name="Dong C."/>
            <person name="Shao Z."/>
        </authorList>
    </citation>
    <scope>NUCLEOTIDE SEQUENCE</scope>
    <source>
        <strain evidence="8">CMA-7</strain>
    </source>
</reference>
<accession>A0ABT6FP99</accession>
<keyword evidence="4" id="KW-0472">Membrane</keyword>
<dbReference type="InterPro" id="IPR011990">
    <property type="entry name" value="TPR-like_helical_dom_sf"/>
</dbReference>